<feature type="region of interest" description="Disordered" evidence="2">
    <location>
        <begin position="345"/>
        <end position="372"/>
    </location>
</feature>
<evidence type="ECO:0000256" key="2">
    <source>
        <dbReference type="SAM" id="MobiDB-lite"/>
    </source>
</evidence>
<dbReference type="EMBL" id="CATOUU010000665">
    <property type="protein sequence ID" value="CAI9939524.1"/>
    <property type="molecule type" value="Genomic_DNA"/>
</dbReference>
<comment type="caution">
    <text evidence="3">The sequence shown here is derived from an EMBL/GenBank/DDBJ whole genome shotgun (WGS) entry which is preliminary data.</text>
</comment>
<reference evidence="3" key="1">
    <citation type="submission" date="2023-06" db="EMBL/GenBank/DDBJ databases">
        <authorList>
            <person name="Kurt Z."/>
        </authorList>
    </citation>
    <scope>NUCLEOTIDE SEQUENCE</scope>
</reference>
<dbReference type="EMBL" id="CAXDID020000515">
    <property type="protein sequence ID" value="CAL6098974.1"/>
    <property type="molecule type" value="Genomic_DNA"/>
</dbReference>
<dbReference type="AlphaFoldDB" id="A0AA86PHH5"/>
<evidence type="ECO:0000313" key="4">
    <source>
        <dbReference type="EMBL" id="CAL6098974.1"/>
    </source>
</evidence>
<reference evidence="4 5" key="2">
    <citation type="submission" date="2024-07" db="EMBL/GenBank/DDBJ databases">
        <authorList>
            <person name="Akdeniz Z."/>
        </authorList>
    </citation>
    <scope>NUCLEOTIDE SEQUENCE [LARGE SCALE GENOMIC DNA]</scope>
</reference>
<name>A0AA86PHH5_9EUKA</name>
<evidence type="ECO:0000313" key="3">
    <source>
        <dbReference type="EMBL" id="CAI9939524.1"/>
    </source>
</evidence>
<gene>
    <name evidence="3" type="ORF">HINF_LOCUS27169</name>
    <name evidence="4" type="ORF">HINF_LOCUS69860</name>
</gene>
<organism evidence="3">
    <name type="scientific">Hexamita inflata</name>
    <dbReference type="NCBI Taxonomy" id="28002"/>
    <lineage>
        <taxon>Eukaryota</taxon>
        <taxon>Metamonada</taxon>
        <taxon>Diplomonadida</taxon>
        <taxon>Hexamitidae</taxon>
        <taxon>Hexamitinae</taxon>
        <taxon>Hexamita</taxon>
    </lineage>
</organism>
<evidence type="ECO:0000256" key="1">
    <source>
        <dbReference type="SAM" id="Coils"/>
    </source>
</evidence>
<feature type="region of interest" description="Disordered" evidence="2">
    <location>
        <begin position="16"/>
        <end position="39"/>
    </location>
</feature>
<keyword evidence="1" id="KW-0175">Coiled coil</keyword>
<feature type="compositionally biased region" description="Basic and acidic residues" evidence="2">
    <location>
        <begin position="354"/>
        <end position="365"/>
    </location>
</feature>
<evidence type="ECO:0000313" key="5">
    <source>
        <dbReference type="Proteomes" id="UP001642409"/>
    </source>
</evidence>
<sequence length="469" mass="54667">MNLLQKFSSSQLEFVKEQNNNTPPTKSKKPKTNQQVKPQLPIDQSSILPLLRQIVPYKVDLTVSQQIFELTVKRPEFDVHKLDMESVGQSTVNMISQRSGASLKLLYIDEYSQKPHQFIETSSFNPTLVQIVQPSVLLTPYPQSAFTFNNIKYSSLKYFVLDFMSENAIISLSIPVDDELSPFSSGCFKELNEYFHSFIVFNSSKIVTIIFVNELNLENSLNFNRNCQFAPVFKMNFNKLFTSQSHYATFGPKLIQKNFKLMTEVTGFEQLMTYFEQNKVKRVPILIVNQQPSQQQLDLYRIACDYVGFHTSMIYNQYKNKVFQIGKLALINTTIIYDPLYSAESSENQSEQSEQEHEQELKIEIDPEPNQTESEQYKELALQLTTFKIDFTYQIQQFQQTLKSQFDEIQEEFARTQKQAPKVDETLRAEVNKLKAQLDQLMNQRDEEPKRFNILETKQFAFLLDDLNQ</sequence>
<keyword evidence="5" id="KW-1185">Reference proteome</keyword>
<protein>
    <submittedName>
        <fullName evidence="3">Uncharacterized protein</fullName>
    </submittedName>
</protein>
<dbReference type="Proteomes" id="UP001642409">
    <property type="component" value="Unassembled WGS sequence"/>
</dbReference>
<feature type="coiled-coil region" evidence="1">
    <location>
        <begin position="399"/>
        <end position="451"/>
    </location>
</feature>
<proteinExistence type="predicted"/>
<accession>A0AA86PHH5</accession>